<gene>
    <name evidence="2" type="ORF">S01H4_13973</name>
</gene>
<evidence type="ECO:0000259" key="1">
    <source>
        <dbReference type="Pfam" id="PF12705"/>
    </source>
</evidence>
<dbReference type="Gene3D" id="3.90.320.10">
    <property type="match status" value="1"/>
</dbReference>
<comment type="caution">
    <text evidence="2">The sequence shown here is derived from an EMBL/GenBank/DDBJ whole genome shotgun (WGS) entry which is preliminary data.</text>
</comment>
<dbReference type="Pfam" id="PF12705">
    <property type="entry name" value="PDDEXK_1"/>
    <property type="match status" value="1"/>
</dbReference>
<accession>X0ZJX3</accession>
<dbReference type="EMBL" id="BART01006138">
    <property type="protein sequence ID" value="GAG58397.1"/>
    <property type="molecule type" value="Genomic_DNA"/>
</dbReference>
<dbReference type="SUPFAM" id="SSF52980">
    <property type="entry name" value="Restriction endonuclease-like"/>
    <property type="match status" value="1"/>
</dbReference>
<proteinExistence type="predicted"/>
<dbReference type="InterPro" id="IPR011335">
    <property type="entry name" value="Restrct_endonuc-II-like"/>
</dbReference>
<sequence>KYIYKIPEPETERLRLGERVHKCIEYITMVKRGDLMGKPFLGKNIGEDEILEKIKDEELKKYIETFLNSNLLKFNDIEFLLLEQLFYWKLSGYFITGKIDRMDMLKDGKIRIIDYKVSNYSVKRKNVQHENQLKSYISSACEIYKKSTSDIYGCLLYLGNSKEIELSFKDEQIKEFEALVLDIIKKINKNIFDTDMTSSCKKDCSYYDLCAYMN</sequence>
<organism evidence="2">
    <name type="scientific">marine sediment metagenome</name>
    <dbReference type="NCBI Taxonomy" id="412755"/>
    <lineage>
        <taxon>unclassified sequences</taxon>
        <taxon>metagenomes</taxon>
        <taxon>ecological metagenomes</taxon>
    </lineage>
</organism>
<name>X0ZJX3_9ZZZZ</name>
<protein>
    <recommendedName>
        <fullName evidence="1">PD-(D/E)XK endonuclease-like domain-containing protein</fullName>
    </recommendedName>
</protein>
<feature type="domain" description="PD-(D/E)XK endonuclease-like" evidence="1">
    <location>
        <begin position="2"/>
        <end position="210"/>
    </location>
</feature>
<dbReference type="InterPro" id="IPR038726">
    <property type="entry name" value="PDDEXK_AddAB-type"/>
</dbReference>
<dbReference type="AlphaFoldDB" id="X0ZJX3"/>
<feature type="non-terminal residue" evidence="2">
    <location>
        <position position="1"/>
    </location>
</feature>
<dbReference type="InterPro" id="IPR011604">
    <property type="entry name" value="PDDEXK-like_dom_sf"/>
</dbReference>
<reference evidence="2" key="1">
    <citation type="journal article" date="2014" name="Front. Microbiol.">
        <title>High frequency of phylogenetically diverse reductive dehalogenase-homologous genes in deep subseafloor sedimentary metagenomes.</title>
        <authorList>
            <person name="Kawai M."/>
            <person name="Futagami T."/>
            <person name="Toyoda A."/>
            <person name="Takaki Y."/>
            <person name="Nishi S."/>
            <person name="Hori S."/>
            <person name="Arai W."/>
            <person name="Tsubouchi T."/>
            <person name="Morono Y."/>
            <person name="Uchiyama I."/>
            <person name="Ito T."/>
            <person name="Fujiyama A."/>
            <person name="Inagaki F."/>
            <person name="Takami H."/>
        </authorList>
    </citation>
    <scope>NUCLEOTIDE SEQUENCE</scope>
    <source>
        <strain evidence="2">Expedition CK06-06</strain>
    </source>
</reference>
<evidence type="ECO:0000313" key="2">
    <source>
        <dbReference type="EMBL" id="GAG58397.1"/>
    </source>
</evidence>